<dbReference type="SUPFAM" id="SSF53335">
    <property type="entry name" value="S-adenosyl-L-methionine-dependent methyltransferases"/>
    <property type="match status" value="2"/>
</dbReference>
<dbReference type="InterPro" id="IPR005299">
    <property type="entry name" value="MeTrfase_7"/>
</dbReference>
<dbReference type="Proteomes" id="UP000315295">
    <property type="component" value="Unassembled WGS sequence"/>
</dbReference>
<dbReference type="Pfam" id="PF03492">
    <property type="entry name" value="Methyltransf_7"/>
    <property type="match status" value="2"/>
</dbReference>
<evidence type="ECO:0000256" key="4">
    <source>
        <dbReference type="ARBA" id="ARBA00022842"/>
    </source>
</evidence>
<dbReference type="AlphaFoldDB" id="A0A540KFP8"/>
<proteinExistence type="predicted"/>
<feature type="region of interest" description="Disordered" evidence="5">
    <location>
        <begin position="1"/>
        <end position="33"/>
    </location>
</feature>
<dbReference type="Gene3D" id="1.10.1200.270">
    <property type="entry name" value="Methyltransferase, alpha-helical capping domain"/>
    <property type="match status" value="1"/>
</dbReference>
<gene>
    <name evidence="6" type="ORF">C1H46_041444</name>
</gene>
<keyword evidence="3" id="KW-0479">Metal-binding</keyword>
<evidence type="ECO:0000256" key="3">
    <source>
        <dbReference type="ARBA" id="ARBA00022723"/>
    </source>
</evidence>
<dbReference type="FunFam" id="3.40.50.150:FF:000103">
    <property type="entry name" value="SABATH methyltransferase 1"/>
    <property type="match status" value="1"/>
</dbReference>
<name>A0A540KFP8_MALBA</name>
<keyword evidence="2" id="KW-0808">Transferase</keyword>
<dbReference type="EMBL" id="VIEB01001340">
    <property type="protein sequence ID" value="TQD73009.1"/>
    <property type="molecule type" value="Genomic_DNA"/>
</dbReference>
<evidence type="ECO:0000256" key="1">
    <source>
        <dbReference type="ARBA" id="ARBA00022603"/>
    </source>
</evidence>
<dbReference type="GO" id="GO:0032259">
    <property type="term" value="P:methylation"/>
    <property type="evidence" value="ECO:0007669"/>
    <property type="project" value="UniProtKB-KW"/>
</dbReference>
<evidence type="ECO:0000313" key="7">
    <source>
        <dbReference type="Proteomes" id="UP000315295"/>
    </source>
</evidence>
<dbReference type="GO" id="GO:0008168">
    <property type="term" value="F:methyltransferase activity"/>
    <property type="evidence" value="ECO:0007669"/>
    <property type="project" value="UniProtKB-KW"/>
</dbReference>
<dbReference type="PANTHER" id="PTHR31009">
    <property type="entry name" value="S-ADENOSYL-L-METHIONINE:CARBOXYL METHYLTRANSFERASE FAMILY PROTEIN"/>
    <property type="match status" value="1"/>
</dbReference>
<evidence type="ECO:0008006" key="8">
    <source>
        <dbReference type="Google" id="ProtNLM"/>
    </source>
</evidence>
<dbReference type="InterPro" id="IPR029063">
    <property type="entry name" value="SAM-dependent_MTases_sf"/>
</dbReference>
<reference evidence="6 7" key="1">
    <citation type="journal article" date="2019" name="G3 (Bethesda)">
        <title>Sequencing of a Wild Apple (Malus baccata) Genome Unravels the Differences Between Cultivated and Wild Apple Species Regarding Disease Resistance and Cold Tolerance.</title>
        <authorList>
            <person name="Chen X."/>
        </authorList>
    </citation>
    <scope>NUCLEOTIDE SEQUENCE [LARGE SCALE GENOMIC DNA]</scope>
    <source>
        <strain evidence="7">cv. Shandingzi</strain>
        <tissue evidence="6">Leaves</tissue>
    </source>
</reference>
<protein>
    <recommendedName>
        <fullName evidence="8">S-adenosylmethionine-dependent methyltransferase</fullName>
    </recommendedName>
</protein>
<keyword evidence="1" id="KW-0489">Methyltransferase</keyword>
<dbReference type="Gene3D" id="3.40.50.150">
    <property type="entry name" value="Vaccinia Virus protein VP39"/>
    <property type="match status" value="2"/>
</dbReference>
<evidence type="ECO:0000256" key="5">
    <source>
        <dbReference type="SAM" id="MobiDB-lite"/>
    </source>
</evidence>
<dbReference type="InterPro" id="IPR042086">
    <property type="entry name" value="MeTrfase_capping"/>
</dbReference>
<keyword evidence="7" id="KW-1185">Reference proteome</keyword>
<evidence type="ECO:0000313" key="6">
    <source>
        <dbReference type="EMBL" id="TQD73009.1"/>
    </source>
</evidence>
<organism evidence="6 7">
    <name type="scientific">Malus baccata</name>
    <name type="common">Siberian crab apple</name>
    <name type="synonym">Pyrus baccata</name>
    <dbReference type="NCBI Taxonomy" id="106549"/>
    <lineage>
        <taxon>Eukaryota</taxon>
        <taxon>Viridiplantae</taxon>
        <taxon>Streptophyta</taxon>
        <taxon>Embryophyta</taxon>
        <taxon>Tracheophyta</taxon>
        <taxon>Spermatophyta</taxon>
        <taxon>Magnoliopsida</taxon>
        <taxon>eudicotyledons</taxon>
        <taxon>Gunneridae</taxon>
        <taxon>Pentapetalae</taxon>
        <taxon>rosids</taxon>
        <taxon>fabids</taxon>
        <taxon>Rosales</taxon>
        <taxon>Rosaceae</taxon>
        <taxon>Amygdaloideae</taxon>
        <taxon>Maleae</taxon>
        <taxon>Malus</taxon>
    </lineage>
</organism>
<dbReference type="GO" id="GO:0046872">
    <property type="term" value="F:metal ion binding"/>
    <property type="evidence" value="ECO:0007669"/>
    <property type="project" value="UniProtKB-KW"/>
</dbReference>
<sequence length="584" mass="64699">MAAAEEETGNFSEPEAHPMSGGDGPNSYANNSTLQKGAVDSAKELISKAVAEKLDTDVLLSSNTFRVADLGCSVGPNTFLSVENILEAVELKYQSQGLNSQIPEFQVFFNDHTLNDFNKLFNSLPQNRRYYAAGVPGSFYGRLFPNGSINFFHSSYALQWLSRVPKEVVDKNSPAWNKGRIHYSDSTDEVLKAYEAQHAEDMECFLNARAQEIAEGGLMVLIIPGNPNTLLHSNSMGHVTFQLIGSCLMDMARKRGVVDATKELLSKAIAENLDIEILSSSKTFTIADLGCSVGPNTFYSVQNILEAVEHKCQTQGLNAQIPEFQVVFNDNTPNDFNTLFKSLPQNRRYYAAGVPGSFYGRLFPNASVQVVHSSYANHWLSRVPKEVADRNSPAWNKGRIHYSNSTDEVLKAYEAQYALDMECFLNVRAQEIVYGGLMVLIIVGRPDGTPHSLSQANMTFQILGSCLVDLVRKGIVDEEKVDSFNLPMYCMSPGEVEAVVGRNGCFSMERIENLPAFVPPDNVSKAKLLATHMRAAMEGVIKQHFGEEILDEVFDLYRKKIEEQSSIFDAGKSISFLVVLKRKA</sequence>
<comment type="caution">
    <text evidence="6">The sequence shown here is derived from an EMBL/GenBank/DDBJ whole genome shotgun (WGS) entry which is preliminary data.</text>
</comment>
<accession>A0A540KFP8</accession>
<keyword evidence="4" id="KW-0460">Magnesium</keyword>
<evidence type="ECO:0000256" key="2">
    <source>
        <dbReference type="ARBA" id="ARBA00022679"/>
    </source>
</evidence>